<evidence type="ECO:0000313" key="2">
    <source>
        <dbReference type="Proteomes" id="UP000793456"/>
    </source>
</evidence>
<reference evidence="1" key="1">
    <citation type="submission" date="2018-11" db="EMBL/GenBank/DDBJ databases">
        <title>The sequence and de novo assembly of Larimichthys crocea genome using PacBio and Hi-C technologies.</title>
        <authorList>
            <person name="Xu P."/>
            <person name="Chen B."/>
            <person name="Zhou Z."/>
            <person name="Ke Q."/>
            <person name="Wu Y."/>
            <person name="Bai H."/>
            <person name="Pu F."/>
        </authorList>
    </citation>
    <scope>NUCLEOTIDE SEQUENCE</scope>
    <source>
        <tissue evidence="1">Muscle</tissue>
    </source>
</reference>
<sequence length="148" mass="16157">MRTARKGSVEMPAFMRQLVKETEKRVSSFFKGGRGGAAEGEQPGVEEEKEEVIPSPYLDRPVLDKLTEEGCCPLGAHLRPGKHAGLEGQHGGLPQLCATAGWRAGLTGASLPCSTVMQAARWHSTALSIFWVTSWPQVDWNQWTILKG</sequence>
<name>A0ACD3R4Z2_LARCR</name>
<keyword evidence="2" id="KW-1185">Reference proteome</keyword>
<gene>
    <name evidence="1" type="ORF">E3U43_023026</name>
</gene>
<evidence type="ECO:0000313" key="1">
    <source>
        <dbReference type="EMBL" id="TMS14546.1"/>
    </source>
</evidence>
<organism evidence="1 2">
    <name type="scientific">Larimichthys crocea</name>
    <name type="common">Large yellow croaker</name>
    <name type="synonym">Pseudosciaena crocea</name>
    <dbReference type="NCBI Taxonomy" id="215358"/>
    <lineage>
        <taxon>Eukaryota</taxon>
        <taxon>Metazoa</taxon>
        <taxon>Chordata</taxon>
        <taxon>Craniata</taxon>
        <taxon>Vertebrata</taxon>
        <taxon>Euteleostomi</taxon>
        <taxon>Actinopterygii</taxon>
        <taxon>Neopterygii</taxon>
        <taxon>Teleostei</taxon>
        <taxon>Neoteleostei</taxon>
        <taxon>Acanthomorphata</taxon>
        <taxon>Eupercaria</taxon>
        <taxon>Sciaenidae</taxon>
        <taxon>Larimichthys</taxon>
    </lineage>
</organism>
<dbReference type="Proteomes" id="UP000793456">
    <property type="component" value="Chromosome X"/>
</dbReference>
<proteinExistence type="predicted"/>
<protein>
    <submittedName>
        <fullName evidence="1">Uncharacterized protein</fullName>
    </submittedName>
</protein>
<accession>A0ACD3R4Z2</accession>
<dbReference type="EMBL" id="CM011683">
    <property type="protein sequence ID" value="TMS14546.1"/>
    <property type="molecule type" value="Genomic_DNA"/>
</dbReference>
<comment type="caution">
    <text evidence="1">The sequence shown here is derived from an EMBL/GenBank/DDBJ whole genome shotgun (WGS) entry which is preliminary data.</text>
</comment>